<evidence type="ECO:0000256" key="4">
    <source>
        <dbReference type="ARBA" id="ARBA00047645"/>
    </source>
</evidence>
<dbReference type="EMBL" id="QGDQ01000001">
    <property type="protein sequence ID" value="PWJ56382.1"/>
    <property type="molecule type" value="Genomic_DNA"/>
</dbReference>
<feature type="active site" evidence="5">
    <location>
        <position position="18"/>
    </location>
</feature>
<evidence type="ECO:0000313" key="8">
    <source>
        <dbReference type="EMBL" id="PWJ56382.1"/>
    </source>
</evidence>
<dbReference type="InterPro" id="IPR036046">
    <property type="entry name" value="Acylphosphatase-like_dom_sf"/>
</dbReference>
<dbReference type="GO" id="GO:0003998">
    <property type="term" value="F:acylphosphatase activity"/>
    <property type="evidence" value="ECO:0007669"/>
    <property type="project" value="UniProtKB-EC"/>
</dbReference>
<evidence type="ECO:0000256" key="6">
    <source>
        <dbReference type="RuleBase" id="RU004168"/>
    </source>
</evidence>
<reference evidence="8 9" key="1">
    <citation type="submission" date="2018-03" db="EMBL/GenBank/DDBJ databases">
        <title>Genomic Encyclopedia of Archaeal and Bacterial Type Strains, Phase II (KMG-II): from individual species to whole genera.</title>
        <authorList>
            <person name="Goeker M."/>
        </authorList>
    </citation>
    <scope>NUCLEOTIDE SEQUENCE [LARGE SCALE GENOMIC DNA]</scope>
    <source>
        <strain evidence="8 9">DSM 44889</strain>
    </source>
</reference>
<comment type="catalytic activity">
    <reaction evidence="4 5">
        <text>an acyl phosphate + H2O = a carboxylate + phosphate + H(+)</text>
        <dbReference type="Rhea" id="RHEA:14965"/>
        <dbReference type="ChEBI" id="CHEBI:15377"/>
        <dbReference type="ChEBI" id="CHEBI:15378"/>
        <dbReference type="ChEBI" id="CHEBI:29067"/>
        <dbReference type="ChEBI" id="CHEBI:43474"/>
        <dbReference type="ChEBI" id="CHEBI:59918"/>
        <dbReference type="EC" id="3.6.1.7"/>
    </reaction>
</comment>
<dbReference type="EC" id="3.6.1.7" evidence="2 5"/>
<evidence type="ECO:0000313" key="9">
    <source>
        <dbReference type="Proteomes" id="UP000245469"/>
    </source>
</evidence>
<comment type="similarity">
    <text evidence="1 6">Belongs to the acylphosphatase family.</text>
</comment>
<sequence length="83" mass="8539">MATLRATVTGHVQGVGFRWWVARRCEQLGLQGRGVNQADGSVQVTADGDPAALEELLADLRGGGAGRPGVVDAVDVSVEPGRG</sequence>
<dbReference type="RefSeq" id="WP_109772543.1">
    <property type="nucleotide sequence ID" value="NZ_QGDQ01000001.1"/>
</dbReference>
<dbReference type="AlphaFoldDB" id="A0A316AFM7"/>
<evidence type="ECO:0000256" key="2">
    <source>
        <dbReference type="ARBA" id="ARBA00012150"/>
    </source>
</evidence>
<dbReference type="InterPro" id="IPR001792">
    <property type="entry name" value="Acylphosphatase-like_dom"/>
</dbReference>
<name>A0A316AFM7_9ACTN</name>
<comment type="caution">
    <text evidence="8">The sequence shown here is derived from an EMBL/GenBank/DDBJ whole genome shotgun (WGS) entry which is preliminary data.</text>
</comment>
<evidence type="ECO:0000259" key="7">
    <source>
        <dbReference type="PROSITE" id="PS51160"/>
    </source>
</evidence>
<dbReference type="PANTHER" id="PTHR47268">
    <property type="entry name" value="ACYLPHOSPHATASE"/>
    <property type="match status" value="1"/>
</dbReference>
<dbReference type="PROSITE" id="PS00150">
    <property type="entry name" value="ACYLPHOSPHATASE_1"/>
    <property type="match status" value="1"/>
</dbReference>
<evidence type="ECO:0000256" key="5">
    <source>
        <dbReference type="PROSITE-ProRule" id="PRU00520"/>
    </source>
</evidence>
<dbReference type="InterPro" id="IPR020456">
    <property type="entry name" value="Acylphosphatase"/>
</dbReference>
<dbReference type="Gene3D" id="3.30.70.100">
    <property type="match status" value="1"/>
</dbReference>
<dbReference type="PROSITE" id="PS51160">
    <property type="entry name" value="ACYLPHOSPHATASE_3"/>
    <property type="match status" value="1"/>
</dbReference>
<keyword evidence="9" id="KW-1185">Reference proteome</keyword>
<gene>
    <name evidence="8" type="ORF">BXY45_101360</name>
</gene>
<dbReference type="OrthoDB" id="3182027at2"/>
<dbReference type="Pfam" id="PF00708">
    <property type="entry name" value="Acylphosphatase"/>
    <property type="match status" value="1"/>
</dbReference>
<dbReference type="PANTHER" id="PTHR47268:SF4">
    <property type="entry name" value="ACYLPHOSPHATASE"/>
    <property type="match status" value="1"/>
</dbReference>
<feature type="domain" description="Acylphosphatase-like" evidence="7">
    <location>
        <begin position="3"/>
        <end position="83"/>
    </location>
</feature>
<protein>
    <recommendedName>
        <fullName evidence="3 5">acylphosphatase</fullName>
        <ecNumber evidence="2 5">3.6.1.7</ecNumber>
    </recommendedName>
</protein>
<accession>A0A316AFM7</accession>
<keyword evidence="5" id="KW-0378">Hydrolase</keyword>
<evidence type="ECO:0000256" key="1">
    <source>
        <dbReference type="ARBA" id="ARBA00005614"/>
    </source>
</evidence>
<evidence type="ECO:0000256" key="3">
    <source>
        <dbReference type="ARBA" id="ARBA00015991"/>
    </source>
</evidence>
<dbReference type="Proteomes" id="UP000245469">
    <property type="component" value="Unassembled WGS sequence"/>
</dbReference>
<dbReference type="SUPFAM" id="SSF54975">
    <property type="entry name" value="Acylphosphatase/BLUF domain-like"/>
    <property type="match status" value="1"/>
</dbReference>
<dbReference type="InterPro" id="IPR017968">
    <property type="entry name" value="Acylphosphatase_CS"/>
</dbReference>
<organism evidence="8 9">
    <name type="scientific">Quadrisphaera granulorum</name>
    <dbReference type="NCBI Taxonomy" id="317664"/>
    <lineage>
        <taxon>Bacteria</taxon>
        <taxon>Bacillati</taxon>
        <taxon>Actinomycetota</taxon>
        <taxon>Actinomycetes</taxon>
        <taxon>Kineosporiales</taxon>
        <taxon>Kineosporiaceae</taxon>
        <taxon>Quadrisphaera</taxon>
    </lineage>
</organism>
<feature type="active site" evidence="5">
    <location>
        <position position="36"/>
    </location>
</feature>
<proteinExistence type="inferred from homology"/>